<keyword evidence="8" id="KW-0238">DNA-binding</keyword>
<dbReference type="GO" id="GO:0045892">
    <property type="term" value="P:negative regulation of DNA-templated transcription"/>
    <property type="evidence" value="ECO:0007669"/>
    <property type="project" value="TreeGrafter"/>
</dbReference>
<reference evidence="11" key="1">
    <citation type="journal article" date="2015" name="Genome Announc.">
        <title>Draft Genome Sequence of Anaerolineae Strain TC1, a Novel Isolate from a Methanogenic Wastewater Treatment System.</title>
        <authorList>
            <person name="Matsuura N."/>
            <person name="Tourlousse D.M."/>
            <person name="Sun L."/>
            <person name="Toyonaga M."/>
            <person name="Kuroda K."/>
            <person name="Ohashi A."/>
            <person name="Cruz R."/>
            <person name="Yamaguchi T."/>
            <person name="Sekiguchi Y."/>
        </authorList>
    </citation>
    <scope>NUCLEOTIDE SEQUENCE [LARGE SCALE GENOMIC DNA]</scope>
    <source>
        <strain evidence="11">TC1</strain>
    </source>
</reference>
<evidence type="ECO:0000256" key="5">
    <source>
        <dbReference type="ARBA" id="ARBA00022723"/>
    </source>
</evidence>
<name>A0A0S7BSL1_9CHLR</name>
<dbReference type="GO" id="GO:1900376">
    <property type="term" value="P:regulation of secondary metabolite biosynthetic process"/>
    <property type="evidence" value="ECO:0007669"/>
    <property type="project" value="TreeGrafter"/>
</dbReference>
<organism evidence="11">
    <name type="scientific">Flexilinea flocculi</name>
    <dbReference type="NCBI Taxonomy" id="1678840"/>
    <lineage>
        <taxon>Bacteria</taxon>
        <taxon>Bacillati</taxon>
        <taxon>Chloroflexota</taxon>
        <taxon>Anaerolineae</taxon>
        <taxon>Anaerolineales</taxon>
        <taxon>Anaerolineaceae</taxon>
        <taxon>Flexilinea</taxon>
    </lineage>
</organism>
<gene>
    <name evidence="11" type="ORF">ATC1_13713</name>
</gene>
<sequence>MDSSSDYLLKKLSQKNLRFSFQRMKILEYLYQHESSHLDAEEIYEALSRVIPGLSKTTIYNTLHTFQKAELIQAVDIENSETRYELSASRHGHFICKQCGGIHDFEVDMDAIVVKELSQFQIEEKDVYFRGLCPDCIRTQKESTFSKKNKKKEAKDES</sequence>
<dbReference type="InterPro" id="IPR036390">
    <property type="entry name" value="WH_DNA-bd_sf"/>
</dbReference>
<dbReference type="AlphaFoldDB" id="A0A0S7BSL1"/>
<dbReference type="FunFam" id="1.10.10.10:FF:000007">
    <property type="entry name" value="Ferric uptake regulation protein"/>
    <property type="match status" value="1"/>
</dbReference>
<dbReference type="GO" id="GO:0003700">
    <property type="term" value="F:DNA-binding transcription factor activity"/>
    <property type="evidence" value="ECO:0007669"/>
    <property type="project" value="InterPro"/>
</dbReference>
<accession>A0A0S7BSL1</accession>
<dbReference type="InterPro" id="IPR002481">
    <property type="entry name" value="FUR"/>
</dbReference>
<keyword evidence="5 10" id="KW-0479">Metal-binding</keyword>
<dbReference type="InterPro" id="IPR043135">
    <property type="entry name" value="Fur_C"/>
</dbReference>
<dbReference type="GO" id="GO:0005737">
    <property type="term" value="C:cytoplasm"/>
    <property type="evidence" value="ECO:0007669"/>
    <property type="project" value="UniProtKB-SubCell"/>
</dbReference>
<dbReference type="GO" id="GO:0008270">
    <property type="term" value="F:zinc ion binding"/>
    <property type="evidence" value="ECO:0007669"/>
    <property type="project" value="TreeGrafter"/>
</dbReference>
<keyword evidence="4" id="KW-0678">Repressor</keyword>
<keyword evidence="7" id="KW-0805">Transcription regulation</keyword>
<evidence type="ECO:0000256" key="3">
    <source>
        <dbReference type="ARBA" id="ARBA00022490"/>
    </source>
</evidence>
<feature type="binding site" evidence="10">
    <location>
        <position position="136"/>
    </location>
    <ligand>
        <name>Zn(2+)</name>
        <dbReference type="ChEBI" id="CHEBI:29105"/>
    </ligand>
</feature>
<dbReference type="Proteomes" id="UP000053370">
    <property type="component" value="Unassembled WGS sequence"/>
</dbReference>
<keyword evidence="3" id="KW-0963">Cytoplasm</keyword>
<evidence type="ECO:0000256" key="6">
    <source>
        <dbReference type="ARBA" id="ARBA00022833"/>
    </source>
</evidence>
<evidence type="ECO:0000256" key="1">
    <source>
        <dbReference type="ARBA" id="ARBA00004496"/>
    </source>
</evidence>
<evidence type="ECO:0000256" key="4">
    <source>
        <dbReference type="ARBA" id="ARBA00022491"/>
    </source>
</evidence>
<evidence type="ECO:0000256" key="9">
    <source>
        <dbReference type="ARBA" id="ARBA00023163"/>
    </source>
</evidence>
<evidence type="ECO:0000256" key="7">
    <source>
        <dbReference type="ARBA" id="ARBA00023015"/>
    </source>
</evidence>
<dbReference type="PANTHER" id="PTHR33202">
    <property type="entry name" value="ZINC UPTAKE REGULATION PROTEIN"/>
    <property type="match status" value="1"/>
</dbReference>
<dbReference type="InterPro" id="IPR036388">
    <property type="entry name" value="WH-like_DNA-bd_sf"/>
</dbReference>
<feature type="binding site" evidence="10">
    <location>
        <position position="133"/>
    </location>
    <ligand>
        <name>Zn(2+)</name>
        <dbReference type="ChEBI" id="CHEBI:29105"/>
    </ligand>
</feature>
<evidence type="ECO:0000256" key="2">
    <source>
        <dbReference type="ARBA" id="ARBA00007957"/>
    </source>
</evidence>
<dbReference type="SUPFAM" id="SSF46785">
    <property type="entry name" value="Winged helix' DNA-binding domain"/>
    <property type="match status" value="1"/>
</dbReference>
<dbReference type="CDD" id="cd07153">
    <property type="entry name" value="Fur_like"/>
    <property type="match status" value="1"/>
</dbReference>
<evidence type="ECO:0000256" key="8">
    <source>
        <dbReference type="ARBA" id="ARBA00023125"/>
    </source>
</evidence>
<dbReference type="Gene3D" id="1.10.10.10">
    <property type="entry name" value="Winged helix-like DNA-binding domain superfamily/Winged helix DNA-binding domain"/>
    <property type="match status" value="1"/>
</dbReference>
<dbReference type="EMBL" id="DF968181">
    <property type="protein sequence ID" value="GAP40734.1"/>
    <property type="molecule type" value="Genomic_DNA"/>
</dbReference>
<dbReference type="STRING" id="1678840.ATC1_13713"/>
<dbReference type="RefSeq" id="WP_062280510.1">
    <property type="nucleotide sequence ID" value="NZ_DF968181.1"/>
</dbReference>
<protein>
    <submittedName>
        <fullName evidence="11">Fe2+/Zn2+ uptake regulation protein</fullName>
    </submittedName>
</protein>
<comment type="subcellular location">
    <subcellularLocation>
        <location evidence="1">Cytoplasm</location>
    </subcellularLocation>
</comment>
<evidence type="ECO:0000256" key="10">
    <source>
        <dbReference type="PIRSR" id="PIRSR602481-1"/>
    </source>
</evidence>
<evidence type="ECO:0000313" key="12">
    <source>
        <dbReference type="Proteomes" id="UP000053370"/>
    </source>
</evidence>
<comment type="cofactor">
    <cofactor evidence="10">
        <name>Zn(2+)</name>
        <dbReference type="ChEBI" id="CHEBI:29105"/>
    </cofactor>
    <text evidence="10">Binds 1 zinc ion per subunit.</text>
</comment>
<keyword evidence="12" id="KW-1185">Reference proteome</keyword>
<dbReference type="Pfam" id="PF01475">
    <property type="entry name" value="FUR"/>
    <property type="match status" value="1"/>
</dbReference>
<proteinExistence type="inferred from homology"/>
<comment type="similarity">
    <text evidence="2">Belongs to the Fur family.</text>
</comment>
<dbReference type="GO" id="GO:0000976">
    <property type="term" value="F:transcription cis-regulatory region binding"/>
    <property type="evidence" value="ECO:0007669"/>
    <property type="project" value="TreeGrafter"/>
</dbReference>
<feature type="binding site" evidence="10">
    <location>
        <position position="96"/>
    </location>
    <ligand>
        <name>Zn(2+)</name>
        <dbReference type="ChEBI" id="CHEBI:29105"/>
    </ligand>
</feature>
<evidence type="ECO:0000313" key="11">
    <source>
        <dbReference type="EMBL" id="GAP40734.1"/>
    </source>
</evidence>
<dbReference type="PANTHER" id="PTHR33202:SF8">
    <property type="entry name" value="PEROXIDE-RESPONSIVE REPRESSOR PERR"/>
    <property type="match status" value="1"/>
</dbReference>
<keyword evidence="9" id="KW-0804">Transcription</keyword>
<feature type="binding site" evidence="10">
    <location>
        <position position="99"/>
    </location>
    <ligand>
        <name>Zn(2+)</name>
        <dbReference type="ChEBI" id="CHEBI:29105"/>
    </ligand>
</feature>
<dbReference type="OrthoDB" id="8659436at2"/>
<keyword evidence="6 10" id="KW-0862">Zinc</keyword>
<dbReference type="Gene3D" id="3.30.1490.190">
    <property type="match status" value="1"/>
</dbReference>